<protein>
    <recommendedName>
        <fullName evidence="3">histidine kinase</fullName>
        <ecNumber evidence="3">2.7.13.3</ecNumber>
    </recommendedName>
</protein>
<dbReference type="SUPFAM" id="SSF55785">
    <property type="entry name" value="PYP-like sensor domain (PAS domain)"/>
    <property type="match status" value="1"/>
</dbReference>
<dbReference type="Pfam" id="PF00672">
    <property type="entry name" value="HAMP"/>
    <property type="match status" value="1"/>
</dbReference>
<evidence type="ECO:0000256" key="10">
    <source>
        <dbReference type="ARBA" id="ARBA00022840"/>
    </source>
</evidence>
<dbReference type="Pfam" id="PF02743">
    <property type="entry name" value="dCache_1"/>
    <property type="match status" value="1"/>
</dbReference>
<dbReference type="EC" id="2.7.13.3" evidence="3"/>
<dbReference type="Proteomes" id="UP001163152">
    <property type="component" value="Chromosome"/>
</dbReference>
<comment type="catalytic activity">
    <reaction evidence="1">
        <text>ATP + protein L-histidine = ADP + protein N-phospho-L-histidine.</text>
        <dbReference type="EC" id="2.7.13.3"/>
    </reaction>
</comment>
<keyword evidence="8" id="KW-0547">Nucleotide-binding</keyword>
<dbReference type="CDD" id="cd00082">
    <property type="entry name" value="HisKA"/>
    <property type="match status" value="1"/>
</dbReference>
<dbReference type="InterPro" id="IPR003660">
    <property type="entry name" value="HAMP_dom"/>
</dbReference>
<evidence type="ECO:0000256" key="11">
    <source>
        <dbReference type="ARBA" id="ARBA00022989"/>
    </source>
</evidence>
<keyword evidence="13 14" id="KW-0472">Membrane</keyword>
<dbReference type="InterPro" id="IPR005467">
    <property type="entry name" value="His_kinase_dom"/>
</dbReference>
<evidence type="ECO:0000313" key="19">
    <source>
        <dbReference type="EMBL" id="WAL62001.1"/>
    </source>
</evidence>
<dbReference type="Pfam" id="PF02518">
    <property type="entry name" value="HATPase_c"/>
    <property type="match status" value="1"/>
</dbReference>
<evidence type="ECO:0000256" key="2">
    <source>
        <dbReference type="ARBA" id="ARBA00004651"/>
    </source>
</evidence>
<dbReference type="InterPro" id="IPR000700">
    <property type="entry name" value="PAS-assoc_C"/>
</dbReference>
<dbReference type="InterPro" id="IPR035965">
    <property type="entry name" value="PAS-like_dom_sf"/>
</dbReference>
<dbReference type="Gene3D" id="3.30.565.10">
    <property type="entry name" value="Histidine kinase-like ATPase, C-terminal domain"/>
    <property type="match status" value="1"/>
</dbReference>
<dbReference type="InterPro" id="IPR033479">
    <property type="entry name" value="dCache_1"/>
</dbReference>
<dbReference type="GO" id="GO:0005886">
    <property type="term" value="C:plasma membrane"/>
    <property type="evidence" value="ECO:0007669"/>
    <property type="project" value="UniProtKB-SubCell"/>
</dbReference>
<evidence type="ECO:0000259" key="16">
    <source>
        <dbReference type="PROSITE" id="PS50112"/>
    </source>
</evidence>
<evidence type="ECO:0000259" key="18">
    <source>
        <dbReference type="PROSITE" id="PS50885"/>
    </source>
</evidence>
<dbReference type="SMART" id="SM00388">
    <property type="entry name" value="HisKA"/>
    <property type="match status" value="1"/>
</dbReference>
<dbReference type="SUPFAM" id="SSF103190">
    <property type="entry name" value="Sensory domain-like"/>
    <property type="match status" value="1"/>
</dbReference>
<dbReference type="RefSeq" id="WP_268612082.1">
    <property type="nucleotide sequence ID" value="NZ_CP113797.1"/>
</dbReference>
<dbReference type="GO" id="GO:0000155">
    <property type="term" value="F:phosphorelay sensor kinase activity"/>
    <property type="evidence" value="ECO:0007669"/>
    <property type="project" value="InterPro"/>
</dbReference>
<dbReference type="FunFam" id="3.30.565.10:FF:000006">
    <property type="entry name" value="Sensor histidine kinase WalK"/>
    <property type="match status" value="1"/>
</dbReference>
<dbReference type="SUPFAM" id="SSF158472">
    <property type="entry name" value="HAMP domain-like"/>
    <property type="match status" value="1"/>
</dbReference>
<dbReference type="PANTHER" id="PTHR42878:SF7">
    <property type="entry name" value="SENSOR HISTIDINE KINASE GLRK"/>
    <property type="match status" value="1"/>
</dbReference>
<evidence type="ECO:0000313" key="20">
    <source>
        <dbReference type="Proteomes" id="UP001163152"/>
    </source>
</evidence>
<dbReference type="PRINTS" id="PR00344">
    <property type="entry name" value="BCTRLSENSOR"/>
</dbReference>
<dbReference type="InterPro" id="IPR003594">
    <property type="entry name" value="HATPase_dom"/>
</dbReference>
<dbReference type="NCBIfam" id="TIGR00229">
    <property type="entry name" value="sensory_box"/>
    <property type="match status" value="1"/>
</dbReference>
<evidence type="ECO:0000256" key="13">
    <source>
        <dbReference type="ARBA" id="ARBA00023136"/>
    </source>
</evidence>
<dbReference type="GO" id="GO:0000156">
    <property type="term" value="F:phosphorelay response regulator activity"/>
    <property type="evidence" value="ECO:0007669"/>
    <property type="project" value="TreeGrafter"/>
</dbReference>
<dbReference type="InterPro" id="IPR029151">
    <property type="entry name" value="Sensor-like_sf"/>
</dbReference>
<dbReference type="InterPro" id="IPR004358">
    <property type="entry name" value="Sig_transdc_His_kin-like_C"/>
</dbReference>
<evidence type="ECO:0000256" key="6">
    <source>
        <dbReference type="ARBA" id="ARBA00022679"/>
    </source>
</evidence>
<keyword evidence="10 19" id="KW-0067">ATP-binding</keyword>
<keyword evidence="12" id="KW-0902">Two-component regulatory system</keyword>
<sequence length="804" mass="90388">MVAPLLHWLYFPKRSAKTPSQRTTVPLHLVLIVPFVLLSTGAVGIVGYLSWRSGQRAISDVVEQLQAKIGDHIEEKLTVYLETPHLINRINADAVQRGELNVTSRTSERYLWQQIQRFESVSWIYYGSEQEGSFVGITRANPDRSLQIVVNDATTNFEGHYYTVDSQGNRQQRVQVISSIYDARSRPWYQTAVQKRQASWSEIYQTFELPSLIISAALPLYNTSGDVLGVVGADLDLEDISHFLASLEISPSGQAFIVERSGQLVASSASETPYRFNERLRQPQRLLAIESTDRLIQSAARHLNQQFGSLDSILGEQQLDFYLSGQRQFLRVLPFRDRRGIDWLIVVVVPESDFIAQIYAQRRTTIVLCTLALLGTIALGLWMSRWISYPIQQLSQASGLLAQGDWHEPLNEDSPITELQVLTHSFNYTATQLQQSFCRVRTALEESQEKFTDSEARFRHAFHDAPIGMALIGLDDRWLQVNPMLCDMLGYPETELLTMTASTLVHPDDLSKLNHNIQQLSQSDDRNAQVELRYCCQDGRVAWGRLSLSLVRDVEDCPCYYVAQIQDITEQHAIDRMKNEFISIVSHELRTPLTAIRGFLGLLDTGIYDNKPDKAKHMITQALTNSDRLVRLVNDILELERQSSGRVQWVMEVCQAATLINQAIAGMQSIADEALINLVVSSATGSVWAAPDAMIQTLTNLLSNAIKFSPPHSIITLSAQPHLNHVLFQVKDQGRGIPDDKLEMIFERFQQVDVSDARQKGGTGLGLAICQSIIHQHGGKIWVESHIGVGSTFYFTIPSSPSSL</sequence>
<keyword evidence="11 14" id="KW-1133">Transmembrane helix</keyword>
<gene>
    <name evidence="19" type="ORF">OXH18_08450</name>
</gene>
<dbReference type="PROSITE" id="PS50113">
    <property type="entry name" value="PAC"/>
    <property type="match status" value="1"/>
</dbReference>
<feature type="domain" description="PAS" evidence="16">
    <location>
        <begin position="454"/>
        <end position="524"/>
    </location>
</feature>
<dbReference type="Gene3D" id="3.30.450.20">
    <property type="entry name" value="PAS domain"/>
    <property type="match status" value="2"/>
</dbReference>
<dbReference type="Pfam" id="PF08447">
    <property type="entry name" value="PAS_3"/>
    <property type="match status" value="1"/>
</dbReference>
<dbReference type="SUPFAM" id="SSF47384">
    <property type="entry name" value="Homodimeric domain of signal transducing histidine kinase"/>
    <property type="match status" value="1"/>
</dbReference>
<dbReference type="Gene3D" id="6.10.340.10">
    <property type="match status" value="1"/>
</dbReference>
<keyword evidence="9" id="KW-0418">Kinase</keyword>
<dbReference type="SMART" id="SM00086">
    <property type="entry name" value="PAC"/>
    <property type="match status" value="1"/>
</dbReference>
<dbReference type="PANTHER" id="PTHR42878">
    <property type="entry name" value="TWO-COMPONENT HISTIDINE KINASE"/>
    <property type="match status" value="1"/>
</dbReference>
<evidence type="ECO:0000256" key="1">
    <source>
        <dbReference type="ARBA" id="ARBA00000085"/>
    </source>
</evidence>
<dbReference type="SUPFAM" id="SSF55874">
    <property type="entry name" value="ATPase domain of HSP90 chaperone/DNA topoisomerase II/histidine kinase"/>
    <property type="match status" value="1"/>
</dbReference>
<dbReference type="CDD" id="cd12913">
    <property type="entry name" value="PDC1_MCP_like"/>
    <property type="match status" value="1"/>
</dbReference>
<dbReference type="FunFam" id="1.10.287.130:FF:000001">
    <property type="entry name" value="Two-component sensor histidine kinase"/>
    <property type="match status" value="1"/>
</dbReference>
<dbReference type="GO" id="GO:0030295">
    <property type="term" value="F:protein kinase activator activity"/>
    <property type="evidence" value="ECO:0007669"/>
    <property type="project" value="TreeGrafter"/>
</dbReference>
<evidence type="ECO:0000256" key="12">
    <source>
        <dbReference type="ARBA" id="ARBA00023012"/>
    </source>
</evidence>
<keyword evidence="4" id="KW-1003">Cell membrane</keyword>
<dbReference type="PROSITE" id="PS50112">
    <property type="entry name" value="PAS"/>
    <property type="match status" value="1"/>
</dbReference>
<keyword evidence="20" id="KW-1185">Reference proteome</keyword>
<evidence type="ECO:0000259" key="15">
    <source>
        <dbReference type="PROSITE" id="PS50109"/>
    </source>
</evidence>
<evidence type="ECO:0000256" key="8">
    <source>
        <dbReference type="ARBA" id="ARBA00022741"/>
    </source>
</evidence>
<dbReference type="SMART" id="SM00387">
    <property type="entry name" value="HATPase_c"/>
    <property type="match status" value="1"/>
</dbReference>
<keyword evidence="6" id="KW-0808">Transferase</keyword>
<dbReference type="InterPro" id="IPR001610">
    <property type="entry name" value="PAC"/>
</dbReference>
<dbReference type="InterPro" id="IPR050351">
    <property type="entry name" value="BphY/WalK/GraS-like"/>
</dbReference>
<name>A0A9E8ZFR8_9CYAN</name>
<dbReference type="InterPro" id="IPR000014">
    <property type="entry name" value="PAS"/>
</dbReference>
<evidence type="ECO:0000256" key="14">
    <source>
        <dbReference type="SAM" id="Phobius"/>
    </source>
</evidence>
<feature type="domain" description="PAC" evidence="17">
    <location>
        <begin position="528"/>
        <end position="580"/>
    </location>
</feature>
<dbReference type="CDD" id="cd16922">
    <property type="entry name" value="HATPase_EvgS-ArcB-TorS-like"/>
    <property type="match status" value="1"/>
</dbReference>
<evidence type="ECO:0000259" key="17">
    <source>
        <dbReference type="PROSITE" id="PS50113"/>
    </source>
</evidence>
<reference evidence="19" key="1">
    <citation type="submission" date="2022-12" db="EMBL/GenBank/DDBJ databases">
        <title>Polyphasic identification of a Novel Hot-Spring Cyanobacterium Ocullathermofonsia sinensis gen nov. sp. nov. and Genomic Insights on its Adaptations to the Thermal Habitat.</title>
        <authorList>
            <person name="Daroch M."/>
            <person name="Tang J."/>
            <person name="Jiang Y."/>
        </authorList>
    </citation>
    <scope>NUCLEOTIDE SEQUENCE</scope>
    <source>
        <strain evidence="19">PKUAC-SCTA174</strain>
    </source>
</reference>
<keyword evidence="7 14" id="KW-0812">Transmembrane</keyword>
<proteinExistence type="predicted"/>
<feature type="transmembrane region" description="Helical" evidence="14">
    <location>
        <begin position="27"/>
        <end position="49"/>
    </location>
</feature>
<dbReference type="InterPro" id="IPR036097">
    <property type="entry name" value="HisK_dim/P_sf"/>
</dbReference>
<feature type="transmembrane region" description="Helical" evidence="14">
    <location>
        <begin position="365"/>
        <end position="383"/>
    </location>
</feature>
<dbReference type="KEGG" id="tsin:OXH18_08450"/>
<dbReference type="AlphaFoldDB" id="A0A9E8ZFR8"/>
<evidence type="ECO:0000256" key="5">
    <source>
        <dbReference type="ARBA" id="ARBA00022553"/>
    </source>
</evidence>
<dbReference type="CDD" id="cd00130">
    <property type="entry name" value="PAS"/>
    <property type="match status" value="1"/>
</dbReference>
<dbReference type="CDD" id="cd06225">
    <property type="entry name" value="HAMP"/>
    <property type="match status" value="1"/>
</dbReference>
<dbReference type="SMART" id="SM00091">
    <property type="entry name" value="PAS"/>
    <property type="match status" value="1"/>
</dbReference>
<evidence type="ECO:0000256" key="9">
    <source>
        <dbReference type="ARBA" id="ARBA00022777"/>
    </source>
</evidence>
<dbReference type="Gene3D" id="1.10.287.130">
    <property type="match status" value="1"/>
</dbReference>
<dbReference type="PROSITE" id="PS50109">
    <property type="entry name" value="HIS_KIN"/>
    <property type="match status" value="1"/>
</dbReference>
<dbReference type="EMBL" id="CP113797">
    <property type="protein sequence ID" value="WAL62001.1"/>
    <property type="molecule type" value="Genomic_DNA"/>
</dbReference>
<dbReference type="Pfam" id="PF00512">
    <property type="entry name" value="HisKA"/>
    <property type="match status" value="1"/>
</dbReference>
<dbReference type="GO" id="GO:0007234">
    <property type="term" value="P:osmosensory signaling via phosphorelay pathway"/>
    <property type="evidence" value="ECO:0007669"/>
    <property type="project" value="TreeGrafter"/>
</dbReference>
<evidence type="ECO:0000256" key="7">
    <source>
        <dbReference type="ARBA" id="ARBA00022692"/>
    </source>
</evidence>
<evidence type="ECO:0000256" key="4">
    <source>
        <dbReference type="ARBA" id="ARBA00022475"/>
    </source>
</evidence>
<dbReference type="InterPro" id="IPR013655">
    <property type="entry name" value="PAS_fold_3"/>
</dbReference>
<dbReference type="PROSITE" id="PS50885">
    <property type="entry name" value="HAMP"/>
    <property type="match status" value="1"/>
</dbReference>
<evidence type="ECO:0000256" key="3">
    <source>
        <dbReference type="ARBA" id="ARBA00012438"/>
    </source>
</evidence>
<accession>A0A9E8ZFR8</accession>
<keyword evidence="5" id="KW-0597">Phosphoprotein</keyword>
<feature type="domain" description="HAMP" evidence="18">
    <location>
        <begin position="385"/>
        <end position="438"/>
    </location>
</feature>
<comment type="subcellular location">
    <subcellularLocation>
        <location evidence="2">Cell membrane</location>
        <topology evidence="2">Multi-pass membrane protein</topology>
    </subcellularLocation>
</comment>
<dbReference type="GO" id="GO:0005524">
    <property type="term" value="F:ATP binding"/>
    <property type="evidence" value="ECO:0007669"/>
    <property type="project" value="UniProtKB-KW"/>
</dbReference>
<dbReference type="InterPro" id="IPR036890">
    <property type="entry name" value="HATPase_C_sf"/>
</dbReference>
<organism evidence="19 20">
    <name type="scientific">Thermocoleostomius sinensis A174</name>
    <dbReference type="NCBI Taxonomy" id="2016057"/>
    <lineage>
        <taxon>Bacteria</taxon>
        <taxon>Bacillati</taxon>
        <taxon>Cyanobacteriota</taxon>
        <taxon>Cyanophyceae</taxon>
        <taxon>Oculatellales</taxon>
        <taxon>Oculatellaceae</taxon>
        <taxon>Thermocoleostomius</taxon>
    </lineage>
</organism>
<feature type="domain" description="Histidine kinase" evidence="15">
    <location>
        <begin position="584"/>
        <end position="801"/>
    </location>
</feature>
<dbReference type="InterPro" id="IPR003661">
    <property type="entry name" value="HisK_dim/P_dom"/>
</dbReference>
<dbReference type="SMART" id="SM00304">
    <property type="entry name" value="HAMP"/>
    <property type="match status" value="1"/>
</dbReference>